<dbReference type="Proteomes" id="UP000078492">
    <property type="component" value="Unassembled WGS sequence"/>
</dbReference>
<organism evidence="1 2">
    <name type="scientific">Trachymyrmex cornetzi</name>
    <dbReference type="NCBI Taxonomy" id="471704"/>
    <lineage>
        <taxon>Eukaryota</taxon>
        <taxon>Metazoa</taxon>
        <taxon>Ecdysozoa</taxon>
        <taxon>Arthropoda</taxon>
        <taxon>Hexapoda</taxon>
        <taxon>Insecta</taxon>
        <taxon>Pterygota</taxon>
        <taxon>Neoptera</taxon>
        <taxon>Endopterygota</taxon>
        <taxon>Hymenoptera</taxon>
        <taxon>Apocrita</taxon>
        <taxon>Aculeata</taxon>
        <taxon>Formicoidea</taxon>
        <taxon>Formicidae</taxon>
        <taxon>Myrmicinae</taxon>
        <taxon>Trachymyrmex</taxon>
    </lineage>
</organism>
<protein>
    <submittedName>
        <fullName evidence="1">Uncharacterized protein</fullName>
    </submittedName>
</protein>
<evidence type="ECO:0000313" key="1">
    <source>
        <dbReference type="EMBL" id="KYN29114.1"/>
    </source>
</evidence>
<gene>
    <name evidence="1" type="ORF">ALC57_01456</name>
</gene>
<accession>A0A151JPQ7</accession>
<name>A0A151JPQ7_9HYME</name>
<dbReference type="EMBL" id="KQ978706">
    <property type="protein sequence ID" value="KYN29114.1"/>
    <property type="molecule type" value="Genomic_DNA"/>
</dbReference>
<sequence>KVGDNFNFVDLRTENSRRFRNFGMLGREASFVIRPIPEGEDTVCWLENAFREIYAYAIRSCEPGDYVGLSFDSPNLTHGPAGLSFRPVRDLTSEDIWRLVSSVAQSAGGLDIAENFDVRVFNVAAPAGRGGRANRLTREDVAKRSILQLNNSDNLRFPRSLVVARTHCERGNLRMGELHEKWNCIRRQSYNPN</sequence>
<evidence type="ECO:0000313" key="2">
    <source>
        <dbReference type="Proteomes" id="UP000078492"/>
    </source>
</evidence>
<reference evidence="1 2" key="1">
    <citation type="submission" date="2015-09" db="EMBL/GenBank/DDBJ databases">
        <title>Trachymyrmex cornetzi WGS genome.</title>
        <authorList>
            <person name="Nygaard S."/>
            <person name="Hu H."/>
            <person name="Boomsma J."/>
            <person name="Zhang G."/>
        </authorList>
    </citation>
    <scope>NUCLEOTIDE SEQUENCE [LARGE SCALE GENOMIC DNA]</scope>
    <source>
        <strain evidence="1">Tcor2-1</strain>
        <tissue evidence="1">Whole body</tissue>
    </source>
</reference>
<proteinExistence type="predicted"/>
<feature type="non-terminal residue" evidence="1">
    <location>
        <position position="1"/>
    </location>
</feature>
<dbReference type="AlphaFoldDB" id="A0A151JPQ7"/>
<keyword evidence="2" id="KW-1185">Reference proteome</keyword>